<dbReference type="PANTHER" id="PTHR48005:SF65">
    <property type="entry name" value="LEUCINE-RICH REPEAT RECEPTOR-LIKE SERINE_THREONINE_TYROSINE-PROTEIN KINASE SOBIR1"/>
    <property type="match status" value="1"/>
</dbReference>
<dbReference type="Gene3D" id="3.30.200.20">
    <property type="entry name" value="Phosphorylase Kinase, domain 1"/>
    <property type="match status" value="1"/>
</dbReference>
<dbReference type="SMART" id="SM00220">
    <property type="entry name" value="S_TKc"/>
    <property type="match status" value="1"/>
</dbReference>
<feature type="domain" description="Protein kinase" evidence="9">
    <location>
        <begin position="1"/>
        <end position="254"/>
    </location>
</feature>
<evidence type="ECO:0000256" key="5">
    <source>
        <dbReference type="ARBA" id="ARBA00022777"/>
    </source>
</evidence>
<dbReference type="InterPro" id="IPR011009">
    <property type="entry name" value="Kinase-like_dom_sf"/>
</dbReference>
<dbReference type="GO" id="GO:0004674">
    <property type="term" value="F:protein serine/threonine kinase activity"/>
    <property type="evidence" value="ECO:0007669"/>
    <property type="project" value="UniProtKB-KW"/>
</dbReference>
<keyword evidence="4" id="KW-0547">Nucleotide-binding</keyword>
<dbReference type="EMBL" id="JBBPBK010000001">
    <property type="protein sequence ID" value="KAK9293099.1"/>
    <property type="molecule type" value="Genomic_DNA"/>
</dbReference>
<dbReference type="SUPFAM" id="SSF56112">
    <property type="entry name" value="Protein kinase-like (PK-like)"/>
    <property type="match status" value="1"/>
</dbReference>
<keyword evidence="2" id="KW-0723">Serine/threonine-protein kinase</keyword>
<dbReference type="Pfam" id="PF00069">
    <property type="entry name" value="Pkinase"/>
    <property type="match status" value="1"/>
</dbReference>
<proteinExistence type="predicted"/>
<keyword evidence="11" id="KW-1185">Reference proteome</keyword>
<sequence length="277" mass="31146">MPTGHIIAVKKLASNREGNNVDNSFRAEILTLGKIRHRNIVKLYGFCYHQGSNLLLYEYMARGSLGELLHGDSCCLDWQTRFMVALGAAQGLSYLHHDCKPRIVHRDIKSNNILLDYNFEAHVGDFGLAKVIDMPQSKSMSAVAGSYGYIAPEYAYTMKVTEKCDIYSYGVVLLELLTGRTPVQPLDQGGDLVTLVRNYIQNNSLTLGILDARLNLKVESHVAHMMTVLRIALQCTSTSPFDRPTMREVVLMLIDSNEPEENYDFSPSHDSDWKDEP</sequence>
<dbReference type="InterPro" id="IPR008271">
    <property type="entry name" value="Ser/Thr_kinase_AS"/>
</dbReference>
<evidence type="ECO:0000256" key="7">
    <source>
        <dbReference type="ARBA" id="ARBA00047899"/>
    </source>
</evidence>
<keyword evidence="5" id="KW-0418">Kinase</keyword>
<dbReference type="PIRSF" id="PIRSF000654">
    <property type="entry name" value="Integrin-linked_kinase"/>
    <property type="match status" value="1"/>
</dbReference>
<evidence type="ECO:0000256" key="1">
    <source>
        <dbReference type="ARBA" id="ARBA00012513"/>
    </source>
</evidence>
<dbReference type="PROSITE" id="PS50011">
    <property type="entry name" value="PROTEIN_KINASE_DOM"/>
    <property type="match status" value="1"/>
</dbReference>
<dbReference type="PANTHER" id="PTHR48005">
    <property type="entry name" value="LEUCINE RICH REPEAT KINASE 2"/>
    <property type="match status" value="1"/>
</dbReference>
<gene>
    <name evidence="10" type="ORF">L1049_021084</name>
</gene>
<evidence type="ECO:0000256" key="8">
    <source>
        <dbReference type="ARBA" id="ARBA00048679"/>
    </source>
</evidence>
<dbReference type="Gene3D" id="1.10.510.10">
    <property type="entry name" value="Transferase(Phosphotransferase) domain 1"/>
    <property type="match status" value="1"/>
</dbReference>
<name>A0AAP0SCC6_LIQFO</name>
<evidence type="ECO:0000256" key="6">
    <source>
        <dbReference type="ARBA" id="ARBA00022840"/>
    </source>
</evidence>
<comment type="catalytic activity">
    <reaction evidence="7">
        <text>L-threonyl-[protein] + ATP = O-phospho-L-threonyl-[protein] + ADP + H(+)</text>
        <dbReference type="Rhea" id="RHEA:46608"/>
        <dbReference type="Rhea" id="RHEA-COMP:11060"/>
        <dbReference type="Rhea" id="RHEA-COMP:11605"/>
        <dbReference type="ChEBI" id="CHEBI:15378"/>
        <dbReference type="ChEBI" id="CHEBI:30013"/>
        <dbReference type="ChEBI" id="CHEBI:30616"/>
        <dbReference type="ChEBI" id="CHEBI:61977"/>
        <dbReference type="ChEBI" id="CHEBI:456216"/>
        <dbReference type="EC" id="2.7.11.1"/>
    </reaction>
</comment>
<dbReference type="AlphaFoldDB" id="A0AAP0SCC6"/>
<dbReference type="Proteomes" id="UP001415857">
    <property type="component" value="Unassembled WGS sequence"/>
</dbReference>
<dbReference type="EC" id="2.7.11.1" evidence="1"/>
<keyword evidence="3" id="KW-0808">Transferase</keyword>
<dbReference type="InterPro" id="IPR000719">
    <property type="entry name" value="Prot_kinase_dom"/>
</dbReference>
<dbReference type="FunFam" id="1.10.510.10:FF:000365">
    <property type="entry name" value="Leucine-rich repeat receptor-like serine/threonine-protein kinase At1g17230"/>
    <property type="match status" value="1"/>
</dbReference>
<dbReference type="GO" id="GO:0005524">
    <property type="term" value="F:ATP binding"/>
    <property type="evidence" value="ECO:0007669"/>
    <property type="project" value="UniProtKB-KW"/>
</dbReference>
<evidence type="ECO:0000256" key="2">
    <source>
        <dbReference type="ARBA" id="ARBA00022527"/>
    </source>
</evidence>
<protein>
    <recommendedName>
        <fullName evidence="1">non-specific serine/threonine protein kinase</fullName>
        <ecNumber evidence="1">2.7.11.1</ecNumber>
    </recommendedName>
</protein>
<evidence type="ECO:0000259" key="9">
    <source>
        <dbReference type="PROSITE" id="PS50011"/>
    </source>
</evidence>
<evidence type="ECO:0000256" key="4">
    <source>
        <dbReference type="ARBA" id="ARBA00022741"/>
    </source>
</evidence>
<evidence type="ECO:0000313" key="10">
    <source>
        <dbReference type="EMBL" id="KAK9293099.1"/>
    </source>
</evidence>
<reference evidence="10 11" key="1">
    <citation type="journal article" date="2024" name="Plant J.">
        <title>Genome sequences and population genomics reveal climatic adaptation and genomic divergence between two closely related sweetgum species.</title>
        <authorList>
            <person name="Xu W.Q."/>
            <person name="Ren C.Q."/>
            <person name="Zhang X.Y."/>
            <person name="Comes H.P."/>
            <person name="Liu X.H."/>
            <person name="Li Y.G."/>
            <person name="Kettle C.J."/>
            <person name="Jalonen R."/>
            <person name="Gaisberger H."/>
            <person name="Ma Y.Z."/>
            <person name="Qiu Y.X."/>
        </authorList>
    </citation>
    <scope>NUCLEOTIDE SEQUENCE [LARGE SCALE GENOMIC DNA]</scope>
    <source>
        <strain evidence="10">Hangzhou</strain>
    </source>
</reference>
<comment type="catalytic activity">
    <reaction evidence="8">
        <text>L-seryl-[protein] + ATP = O-phospho-L-seryl-[protein] + ADP + H(+)</text>
        <dbReference type="Rhea" id="RHEA:17989"/>
        <dbReference type="Rhea" id="RHEA-COMP:9863"/>
        <dbReference type="Rhea" id="RHEA-COMP:11604"/>
        <dbReference type="ChEBI" id="CHEBI:15378"/>
        <dbReference type="ChEBI" id="CHEBI:29999"/>
        <dbReference type="ChEBI" id="CHEBI:30616"/>
        <dbReference type="ChEBI" id="CHEBI:83421"/>
        <dbReference type="ChEBI" id="CHEBI:456216"/>
        <dbReference type="EC" id="2.7.11.1"/>
    </reaction>
</comment>
<evidence type="ECO:0000256" key="3">
    <source>
        <dbReference type="ARBA" id="ARBA00022679"/>
    </source>
</evidence>
<comment type="caution">
    <text evidence="10">The sequence shown here is derived from an EMBL/GenBank/DDBJ whole genome shotgun (WGS) entry which is preliminary data.</text>
</comment>
<accession>A0AAP0SCC6</accession>
<dbReference type="PROSITE" id="PS00108">
    <property type="entry name" value="PROTEIN_KINASE_ST"/>
    <property type="match status" value="1"/>
</dbReference>
<dbReference type="InterPro" id="IPR051420">
    <property type="entry name" value="Ser_Thr_Kinases_DiverseReg"/>
</dbReference>
<organism evidence="10 11">
    <name type="scientific">Liquidambar formosana</name>
    <name type="common">Formosan gum</name>
    <dbReference type="NCBI Taxonomy" id="63359"/>
    <lineage>
        <taxon>Eukaryota</taxon>
        <taxon>Viridiplantae</taxon>
        <taxon>Streptophyta</taxon>
        <taxon>Embryophyta</taxon>
        <taxon>Tracheophyta</taxon>
        <taxon>Spermatophyta</taxon>
        <taxon>Magnoliopsida</taxon>
        <taxon>eudicotyledons</taxon>
        <taxon>Gunneridae</taxon>
        <taxon>Pentapetalae</taxon>
        <taxon>Saxifragales</taxon>
        <taxon>Altingiaceae</taxon>
        <taxon>Liquidambar</taxon>
    </lineage>
</organism>
<keyword evidence="6" id="KW-0067">ATP-binding</keyword>
<evidence type="ECO:0000313" key="11">
    <source>
        <dbReference type="Proteomes" id="UP001415857"/>
    </source>
</evidence>